<comment type="caution">
    <text evidence="2">The sequence shown here is derived from an EMBL/GenBank/DDBJ whole genome shotgun (WGS) entry which is preliminary data.</text>
</comment>
<dbReference type="AlphaFoldDB" id="A0AA38GJF6"/>
<organism evidence="2 3">
    <name type="scientific">Taxus chinensis</name>
    <name type="common">Chinese yew</name>
    <name type="synonym">Taxus wallichiana var. chinensis</name>
    <dbReference type="NCBI Taxonomy" id="29808"/>
    <lineage>
        <taxon>Eukaryota</taxon>
        <taxon>Viridiplantae</taxon>
        <taxon>Streptophyta</taxon>
        <taxon>Embryophyta</taxon>
        <taxon>Tracheophyta</taxon>
        <taxon>Spermatophyta</taxon>
        <taxon>Pinopsida</taxon>
        <taxon>Pinidae</taxon>
        <taxon>Conifers II</taxon>
        <taxon>Cupressales</taxon>
        <taxon>Taxaceae</taxon>
        <taxon>Taxus</taxon>
    </lineage>
</organism>
<name>A0AA38GJF6_TAXCH</name>
<gene>
    <name evidence="2" type="ORF">KI387_016779</name>
</gene>
<keyword evidence="3" id="KW-1185">Reference proteome</keyword>
<feature type="compositionally biased region" description="Basic and acidic residues" evidence="1">
    <location>
        <begin position="7"/>
        <end position="43"/>
    </location>
</feature>
<feature type="non-terminal residue" evidence="2">
    <location>
        <position position="1"/>
    </location>
</feature>
<sequence length="93" mass="10112">LGLDSPKPIDESHGGCKLRGEHGGGKPKRDETRGVEQEGEEKGLVGNPSPKEHDDNKIAGLIIAAVTKEQSGDRWDLGESYEDISNTYRQGNR</sequence>
<reference evidence="2 3" key="1">
    <citation type="journal article" date="2021" name="Nat. Plants">
        <title>The Taxus genome provides insights into paclitaxel biosynthesis.</title>
        <authorList>
            <person name="Xiong X."/>
            <person name="Gou J."/>
            <person name="Liao Q."/>
            <person name="Li Y."/>
            <person name="Zhou Q."/>
            <person name="Bi G."/>
            <person name="Li C."/>
            <person name="Du R."/>
            <person name="Wang X."/>
            <person name="Sun T."/>
            <person name="Guo L."/>
            <person name="Liang H."/>
            <person name="Lu P."/>
            <person name="Wu Y."/>
            <person name="Zhang Z."/>
            <person name="Ro D.K."/>
            <person name="Shang Y."/>
            <person name="Huang S."/>
            <person name="Yan J."/>
        </authorList>
    </citation>
    <scope>NUCLEOTIDE SEQUENCE [LARGE SCALE GENOMIC DNA]</scope>
    <source>
        <strain evidence="2">Ta-2019</strain>
    </source>
</reference>
<protein>
    <submittedName>
        <fullName evidence="2">Uncharacterized protein</fullName>
    </submittedName>
</protein>
<evidence type="ECO:0000256" key="1">
    <source>
        <dbReference type="SAM" id="MobiDB-lite"/>
    </source>
</evidence>
<dbReference type="Proteomes" id="UP000824469">
    <property type="component" value="Unassembled WGS sequence"/>
</dbReference>
<feature type="non-terminal residue" evidence="2">
    <location>
        <position position="93"/>
    </location>
</feature>
<dbReference type="EMBL" id="JAHRHJ020000003">
    <property type="protein sequence ID" value="KAH9322140.1"/>
    <property type="molecule type" value="Genomic_DNA"/>
</dbReference>
<feature type="region of interest" description="Disordered" evidence="1">
    <location>
        <begin position="1"/>
        <end position="56"/>
    </location>
</feature>
<accession>A0AA38GJF6</accession>
<proteinExistence type="predicted"/>
<evidence type="ECO:0000313" key="2">
    <source>
        <dbReference type="EMBL" id="KAH9322140.1"/>
    </source>
</evidence>
<evidence type="ECO:0000313" key="3">
    <source>
        <dbReference type="Proteomes" id="UP000824469"/>
    </source>
</evidence>